<evidence type="ECO:0000256" key="2">
    <source>
        <dbReference type="ARBA" id="ARBA00022676"/>
    </source>
</evidence>
<name>A0ABV3IP41_9ACTN</name>
<evidence type="ECO:0000256" key="4">
    <source>
        <dbReference type="SAM" id="MobiDB-lite"/>
    </source>
</evidence>
<protein>
    <submittedName>
        <fullName evidence="7">Nucleotide disphospho-sugar-binding domain-containing protein</fullName>
    </submittedName>
</protein>
<feature type="domain" description="Erythromycin biosynthesis protein CIII-like N-terminal" evidence="6">
    <location>
        <begin position="22"/>
        <end position="249"/>
    </location>
</feature>
<keyword evidence="2" id="KW-0328">Glycosyltransferase</keyword>
<evidence type="ECO:0000313" key="7">
    <source>
        <dbReference type="EMBL" id="MEV4921992.1"/>
    </source>
</evidence>
<dbReference type="PANTHER" id="PTHR48050:SF13">
    <property type="entry name" value="STEROL 3-BETA-GLUCOSYLTRANSFERASE UGT80A2"/>
    <property type="match status" value="1"/>
</dbReference>
<dbReference type="Gene3D" id="3.40.50.2000">
    <property type="entry name" value="Glycogen Phosphorylase B"/>
    <property type="match status" value="2"/>
</dbReference>
<sequence>MRVLITPFPWVPHYYPIVPFAWACQMAGHEVRIAAAPTITDVITRTGLPAVPVGPDPAEAFRRSGVTFTPPKGSRHSRKDSGPREPWPADWPAHPERLSEEQRAYFRKIGLFASVMADAQLDELVAFGRDWRADVIVHDGTQFAGPVAAAALGIPNVRYLLGYPGQLRVDTCYGDELVPEFAQLFERFGVAPRAEPTAWLDPSPPGVQYPWAADANVLAMRYVPYNGPGELPAWLHRPPARPRVCMTWGFTTAEWEGPAMLDFVRQTIDAITGLDVELVLVLSETLRDLLGEQPDGVRVAVGLPMNALLPTCSAVVHHAGPGTTMAAVAAGVPQLMITNHPHNAAIASRVAATGAGRHLLLEDVPTGPEATRAEVAALLGTPSYREGAERLRRENARQPAPSDVVSALEGLAA</sequence>
<dbReference type="SUPFAM" id="SSF53756">
    <property type="entry name" value="UDP-Glycosyltransferase/glycogen phosphorylase"/>
    <property type="match status" value="1"/>
</dbReference>
<dbReference type="EMBL" id="JBFASG010000002">
    <property type="protein sequence ID" value="MEV4921992.1"/>
    <property type="molecule type" value="Genomic_DNA"/>
</dbReference>
<dbReference type="Proteomes" id="UP001552479">
    <property type="component" value="Unassembled WGS sequence"/>
</dbReference>
<gene>
    <name evidence="7" type="ORF">AB0L03_03935</name>
</gene>
<evidence type="ECO:0000256" key="3">
    <source>
        <dbReference type="ARBA" id="ARBA00022679"/>
    </source>
</evidence>
<feature type="domain" description="Erythromycin biosynthesis protein CIII-like C-terminal" evidence="5">
    <location>
        <begin position="266"/>
        <end position="410"/>
    </location>
</feature>
<dbReference type="InterPro" id="IPR050426">
    <property type="entry name" value="Glycosyltransferase_28"/>
</dbReference>
<organism evidence="7 8">
    <name type="scientific">Streptomyces roseoverticillatus</name>
    <dbReference type="NCBI Taxonomy" id="66429"/>
    <lineage>
        <taxon>Bacteria</taxon>
        <taxon>Bacillati</taxon>
        <taxon>Actinomycetota</taxon>
        <taxon>Actinomycetes</taxon>
        <taxon>Kitasatosporales</taxon>
        <taxon>Streptomycetaceae</taxon>
        <taxon>Streptomyces</taxon>
    </lineage>
</organism>
<feature type="region of interest" description="Disordered" evidence="4">
    <location>
        <begin position="61"/>
        <end position="94"/>
    </location>
</feature>
<dbReference type="InterPro" id="IPR010610">
    <property type="entry name" value="EryCIII-like_C"/>
</dbReference>
<evidence type="ECO:0000259" key="6">
    <source>
        <dbReference type="Pfam" id="PF21036"/>
    </source>
</evidence>
<dbReference type="CDD" id="cd03784">
    <property type="entry name" value="GT1_Gtf-like"/>
    <property type="match status" value="1"/>
</dbReference>
<dbReference type="InterPro" id="IPR002213">
    <property type="entry name" value="UDP_glucos_trans"/>
</dbReference>
<feature type="region of interest" description="Disordered" evidence="4">
    <location>
        <begin position="388"/>
        <end position="413"/>
    </location>
</feature>
<evidence type="ECO:0000313" key="8">
    <source>
        <dbReference type="Proteomes" id="UP001552479"/>
    </source>
</evidence>
<keyword evidence="3" id="KW-0808">Transferase</keyword>
<dbReference type="InterPro" id="IPR048284">
    <property type="entry name" value="EryCIII-like_N"/>
</dbReference>
<dbReference type="Pfam" id="PF21036">
    <property type="entry name" value="EryCIII-like_N"/>
    <property type="match status" value="1"/>
</dbReference>
<reference evidence="7 8" key="1">
    <citation type="submission" date="2024-06" db="EMBL/GenBank/DDBJ databases">
        <title>The Natural Products Discovery Center: Release of the First 8490 Sequenced Strains for Exploring Actinobacteria Biosynthetic Diversity.</title>
        <authorList>
            <person name="Kalkreuter E."/>
            <person name="Kautsar S.A."/>
            <person name="Yang D."/>
            <person name="Bader C.D."/>
            <person name="Teijaro C.N."/>
            <person name="Fluegel L."/>
            <person name="Davis C.M."/>
            <person name="Simpson J.R."/>
            <person name="Lauterbach L."/>
            <person name="Steele A.D."/>
            <person name="Gui C."/>
            <person name="Meng S."/>
            <person name="Li G."/>
            <person name="Viehrig K."/>
            <person name="Ye F."/>
            <person name="Su P."/>
            <person name="Kiefer A.F."/>
            <person name="Nichols A."/>
            <person name="Cepeda A.J."/>
            <person name="Yan W."/>
            <person name="Fan B."/>
            <person name="Jiang Y."/>
            <person name="Adhikari A."/>
            <person name="Zheng C.-J."/>
            <person name="Schuster L."/>
            <person name="Cowan T.M."/>
            <person name="Smanski M.J."/>
            <person name="Chevrette M.G."/>
            <person name="De Carvalho L.P.S."/>
            <person name="Shen B."/>
        </authorList>
    </citation>
    <scope>NUCLEOTIDE SEQUENCE [LARGE SCALE GENOMIC DNA]</scope>
    <source>
        <strain evidence="7 8">NPDC053791</strain>
    </source>
</reference>
<dbReference type="RefSeq" id="WP_366086727.1">
    <property type="nucleotide sequence ID" value="NZ_JBFASG010000002.1"/>
</dbReference>
<comment type="caution">
    <text evidence="7">The sequence shown here is derived from an EMBL/GenBank/DDBJ whole genome shotgun (WGS) entry which is preliminary data.</text>
</comment>
<accession>A0ABV3IP41</accession>
<comment type="similarity">
    <text evidence="1">Belongs to the glycosyltransferase 28 family.</text>
</comment>
<evidence type="ECO:0000259" key="5">
    <source>
        <dbReference type="Pfam" id="PF06722"/>
    </source>
</evidence>
<dbReference type="PANTHER" id="PTHR48050">
    <property type="entry name" value="STEROL 3-BETA-GLUCOSYLTRANSFERASE"/>
    <property type="match status" value="1"/>
</dbReference>
<proteinExistence type="inferred from homology"/>
<evidence type="ECO:0000256" key="1">
    <source>
        <dbReference type="ARBA" id="ARBA00006962"/>
    </source>
</evidence>
<dbReference type="Pfam" id="PF06722">
    <property type="entry name" value="EryCIII-like_C"/>
    <property type="match status" value="1"/>
</dbReference>
<keyword evidence="8" id="KW-1185">Reference proteome</keyword>